<organism evidence="2 3">
    <name type="scientific">Psychrobacillus vulpis</name>
    <dbReference type="NCBI Taxonomy" id="2325572"/>
    <lineage>
        <taxon>Bacteria</taxon>
        <taxon>Bacillati</taxon>
        <taxon>Bacillota</taxon>
        <taxon>Bacilli</taxon>
        <taxon>Bacillales</taxon>
        <taxon>Bacillaceae</taxon>
        <taxon>Psychrobacillus</taxon>
    </lineage>
</organism>
<dbReference type="OrthoDB" id="2838751at2"/>
<dbReference type="AlphaFoldDB" id="A0A544TNR5"/>
<name>A0A544TNR5_9BACI</name>
<dbReference type="Proteomes" id="UP000316626">
    <property type="component" value="Unassembled WGS sequence"/>
</dbReference>
<keyword evidence="1" id="KW-1133">Transmembrane helix</keyword>
<keyword evidence="1" id="KW-0472">Membrane</keyword>
<comment type="caution">
    <text evidence="2">The sequence shown here is derived from an EMBL/GenBank/DDBJ whole genome shotgun (WGS) entry which is preliminary data.</text>
</comment>
<evidence type="ECO:0008006" key="4">
    <source>
        <dbReference type="Google" id="ProtNLM"/>
    </source>
</evidence>
<dbReference type="EMBL" id="VDGI01000017">
    <property type="protein sequence ID" value="TQR19085.1"/>
    <property type="molecule type" value="Genomic_DNA"/>
</dbReference>
<proteinExistence type="predicted"/>
<evidence type="ECO:0000313" key="2">
    <source>
        <dbReference type="EMBL" id="TQR19085.1"/>
    </source>
</evidence>
<feature type="transmembrane region" description="Helical" evidence="1">
    <location>
        <begin position="41"/>
        <end position="62"/>
    </location>
</feature>
<sequence>MEDFNNLEKKLNKLPKYSLKKEQKERILNSIRSKQTSSKKLVFAPPIITLIGICTVLLFLFLTKEDYNKLSAQSGAVFTLPDRNQAVLGVEGKLGILASNEQFVAEDRRRGAKVMLYFWGDANELVGKSYRVEAENTKGKKVELSQGMLSSGLYSEDAHSLTSFVPFPTEGKWQLSFYVEDELFEAFTINVFPPFPKTEHYTMFDSPKEIPLGEAYEVSLESTIGEKEKIEVKLVDKNGNVVESVTFNRTGNAIDASALQSIYYYSGKLTFHKQGTWWLMIDGEKTGLFEN</sequence>
<keyword evidence="3" id="KW-1185">Reference proteome</keyword>
<keyword evidence="1" id="KW-0812">Transmembrane</keyword>
<reference evidence="2 3" key="1">
    <citation type="submission" date="2019-06" db="EMBL/GenBank/DDBJ databases">
        <title>Psychrobacillus vulpis sp. nov., a new species isolated from feces of a red fox that inhabits in The Tablas de Daimiel Natural Park, Albacete, Spain.</title>
        <authorList>
            <person name="Rodriguez M."/>
            <person name="Reina J.C."/>
            <person name="Bejar V."/>
            <person name="Llamas I."/>
        </authorList>
    </citation>
    <scope>NUCLEOTIDE SEQUENCE [LARGE SCALE GENOMIC DNA]</scope>
    <source>
        <strain evidence="2 3">Z8</strain>
    </source>
</reference>
<evidence type="ECO:0000256" key="1">
    <source>
        <dbReference type="SAM" id="Phobius"/>
    </source>
</evidence>
<accession>A0A544TNR5</accession>
<gene>
    <name evidence="2" type="ORF">FG384_14785</name>
</gene>
<protein>
    <recommendedName>
        <fullName evidence="4">DUF4871 domain-containing protein</fullName>
    </recommendedName>
</protein>
<evidence type="ECO:0000313" key="3">
    <source>
        <dbReference type="Proteomes" id="UP000316626"/>
    </source>
</evidence>
<dbReference type="RefSeq" id="WP_142643381.1">
    <property type="nucleotide sequence ID" value="NZ_VDGI01000017.1"/>
</dbReference>
<dbReference type="Gene3D" id="2.60.40.3830">
    <property type="match status" value="1"/>
</dbReference>